<evidence type="ECO:0000313" key="4">
    <source>
        <dbReference type="Proteomes" id="UP001295794"/>
    </source>
</evidence>
<sequence length="262" mass="28781">MDKGIIGAVPTQAGSRWVKLARASLVLLLCILFALTHFFQSTPRHVRVPARLRDVEIADHCAHLSPIGADEFLARRDALAQTLRDLNASMYVAEPGASSLFYGNISKSNWGLSERPLLLLVTPEEVDGRVRGKLSVLTPAFEAPRAKMLPLPSSDVTFVSWAEEANPYLHALAVLSDTPGSIYVDASIRTFIVDGLRAAHPDSDVHSAPYEIRRLRERKSDAELELMKCANEATVLAIRAVHKKLYFGIHESTASSMLTEAL</sequence>
<dbReference type="EMBL" id="CAVNYO010000067">
    <property type="protein sequence ID" value="CAK5264703.1"/>
    <property type="molecule type" value="Genomic_DNA"/>
</dbReference>
<name>A0AAD2GVK9_9AGAR</name>
<gene>
    <name evidence="3" type="ORF">MYCIT1_LOCUS29367</name>
    <name evidence="2" type="ORF">MYCIT1_LOCUS5093</name>
</gene>
<dbReference type="SUPFAM" id="SSF53092">
    <property type="entry name" value="Creatinase/prolidase N-terminal domain"/>
    <property type="match status" value="1"/>
</dbReference>
<evidence type="ECO:0000256" key="1">
    <source>
        <dbReference type="SAM" id="Phobius"/>
    </source>
</evidence>
<keyword evidence="1" id="KW-0812">Transmembrane</keyword>
<dbReference type="Gene3D" id="3.40.350.10">
    <property type="entry name" value="Creatinase/prolidase N-terminal domain"/>
    <property type="match status" value="1"/>
</dbReference>
<evidence type="ECO:0000313" key="3">
    <source>
        <dbReference type="EMBL" id="CAK5279361.1"/>
    </source>
</evidence>
<dbReference type="PANTHER" id="PTHR46112:SF2">
    <property type="entry name" value="XAA-PRO AMINOPEPTIDASE P-RELATED"/>
    <property type="match status" value="1"/>
</dbReference>
<dbReference type="InterPro" id="IPR029149">
    <property type="entry name" value="Creatin/AminoP/Spt16_N"/>
</dbReference>
<feature type="non-terminal residue" evidence="2">
    <location>
        <position position="1"/>
    </location>
</feature>
<dbReference type="Proteomes" id="UP001295794">
    <property type="component" value="Unassembled WGS sequence"/>
</dbReference>
<evidence type="ECO:0008006" key="5">
    <source>
        <dbReference type="Google" id="ProtNLM"/>
    </source>
</evidence>
<evidence type="ECO:0000313" key="2">
    <source>
        <dbReference type="EMBL" id="CAK5264703.1"/>
    </source>
</evidence>
<protein>
    <recommendedName>
        <fullName evidence="5">Creatinase N-terminal domain-containing protein</fullName>
    </recommendedName>
</protein>
<dbReference type="InterPro" id="IPR050659">
    <property type="entry name" value="Peptidase_M24B"/>
</dbReference>
<keyword evidence="4" id="KW-1185">Reference proteome</keyword>
<proteinExistence type="predicted"/>
<dbReference type="PANTHER" id="PTHR46112">
    <property type="entry name" value="AMINOPEPTIDASE"/>
    <property type="match status" value="1"/>
</dbReference>
<keyword evidence="1" id="KW-0472">Membrane</keyword>
<accession>A0AAD2GVK9</accession>
<dbReference type="AlphaFoldDB" id="A0AAD2GVK9"/>
<dbReference type="EMBL" id="CAVNYO010000436">
    <property type="protein sequence ID" value="CAK5279361.1"/>
    <property type="molecule type" value="Genomic_DNA"/>
</dbReference>
<keyword evidence="1" id="KW-1133">Transmembrane helix</keyword>
<reference evidence="2" key="1">
    <citation type="submission" date="2023-11" db="EMBL/GenBank/DDBJ databases">
        <authorList>
            <person name="De Vega J J."/>
            <person name="De Vega J J."/>
        </authorList>
    </citation>
    <scope>NUCLEOTIDE SEQUENCE</scope>
</reference>
<feature type="transmembrane region" description="Helical" evidence="1">
    <location>
        <begin position="20"/>
        <end position="39"/>
    </location>
</feature>
<comment type="caution">
    <text evidence="2">The sequence shown here is derived from an EMBL/GenBank/DDBJ whole genome shotgun (WGS) entry which is preliminary data.</text>
</comment>
<organism evidence="2 4">
    <name type="scientific">Mycena citricolor</name>
    <dbReference type="NCBI Taxonomy" id="2018698"/>
    <lineage>
        <taxon>Eukaryota</taxon>
        <taxon>Fungi</taxon>
        <taxon>Dikarya</taxon>
        <taxon>Basidiomycota</taxon>
        <taxon>Agaricomycotina</taxon>
        <taxon>Agaricomycetes</taxon>
        <taxon>Agaricomycetidae</taxon>
        <taxon>Agaricales</taxon>
        <taxon>Marasmiineae</taxon>
        <taxon>Mycenaceae</taxon>
        <taxon>Mycena</taxon>
    </lineage>
</organism>